<feature type="compositionally biased region" description="Polar residues" evidence="1">
    <location>
        <begin position="10"/>
        <end position="21"/>
    </location>
</feature>
<dbReference type="AlphaFoldDB" id="A0A8H2ZNN3"/>
<feature type="compositionally biased region" description="Acidic residues" evidence="1">
    <location>
        <begin position="74"/>
        <end position="88"/>
    </location>
</feature>
<evidence type="ECO:0000313" key="2">
    <source>
        <dbReference type="EMBL" id="CAD6444721.1"/>
    </source>
</evidence>
<evidence type="ECO:0000313" key="3">
    <source>
        <dbReference type="Proteomes" id="UP000624404"/>
    </source>
</evidence>
<feature type="region of interest" description="Disordered" evidence="1">
    <location>
        <begin position="74"/>
        <end position="112"/>
    </location>
</feature>
<dbReference type="EMBL" id="CAJHIA010000012">
    <property type="protein sequence ID" value="CAD6444721.1"/>
    <property type="molecule type" value="Genomic_DNA"/>
</dbReference>
<gene>
    <name evidence="2" type="ORF">SCLTRI_LOCUS4513</name>
</gene>
<evidence type="ECO:0000256" key="1">
    <source>
        <dbReference type="SAM" id="MobiDB-lite"/>
    </source>
</evidence>
<dbReference type="OrthoDB" id="2924818at2759"/>
<proteinExistence type="predicted"/>
<accession>A0A8H2ZNN3</accession>
<organism evidence="2 3">
    <name type="scientific">Sclerotinia trifoliorum</name>
    <dbReference type="NCBI Taxonomy" id="28548"/>
    <lineage>
        <taxon>Eukaryota</taxon>
        <taxon>Fungi</taxon>
        <taxon>Dikarya</taxon>
        <taxon>Ascomycota</taxon>
        <taxon>Pezizomycotina</taxon>
        <taxon>Leotiomycetes</taxon>
        <taxon>Helotiales</taxon>
        <taxon>Sclerotiniaceae</taxon>
        <taxon>Sclerotinia</taxon>
    </lineage>
</organism>
<feature type="region of interest" description="Disordered" evidence="1">
    <location>
        <begin position="1"/>
        <end position="58"/>
    </location>
</feature>
<keyword evidence="3" id="KW-1185">Reference proteome</keyword>
<name>A0A8H2ZNN3_9HELO</name>
<comment type="caution">
    <text evidence="2">The sequence shown here is derived from an EMBL/GenBank/DDBJ whole genome shotgun (WGS) entry which is preliminary data.</text>
</comment>
<feature type="compositionally biased region" description="Low complexity" evidence="1">
    <location>
        <begin position="22"/>
        <end position="41"/>
    </location>
</feature>
<protein>
    <submittedName>
        <fullName evidence="2">04dc93ce-a00d-4ce4-a987-a246ca85211f</fullName>
    </submittedName>
</protein>
<reference evidence="2" key="1">
    <citation type="submission" date="2020-10" db="EMBL/GenBank/DDBJ databases">
        <authorList>
            <person name="Kusch S."/>
        </authorList>
    </citation>
    <scope>NUCLEOTIDE SEQUENCE</scope>
    <source>
        <strain evidence="2">SwB9</strain>
    </source>
</reference>
<sequence>MPSIKEESISPPQSLSRSASIPPSVSDSNSAVSDSPSLSPSPDDEPVFMNGYHGYGNGHEVEMNIEETQEVVDIASTEEEEEEEEEGNDSGSTTESEEFHLLDEEGNPIPNTRENIMAVAEARIKRDMQDANYEATPDPSPLIKFFAVGADMCDYYMLKICPDANLLGIARLDNWMYCVDADVEDVCCYQNILPLDTQPPDSEPEPGYNTRGKVIYGILWEVHENTLFKLLSMDKTEEDAQLGMARVDVMRLECEKGFGPAFAFGMGWGLKRRLREIGTEADVVTFTGKPGRVGLGQGFNERVNRGIVEGCMRGVPDEWVESDVRLWVQYPSQEEPVLLK</sequence>
<dbReference type="Proteomes" id="UP000624404">
    <property type="component" value="Unassembled WGS sequence"/>
</dbReference>